<dbReference type="EMBL" id="MU859151">
    <property type="protein sequence ID" value="KAK3951300.1"/>
    <property type="molecule type" value="Genomic_DNA"/>
</dbReference>
<evidence type="ECO:0000313" key="3">
    <source>
        <dbReference type="Proteomes" id="UP001303222"/>
    </source>
</evidence>
<comment type="caution">
    <text evidence="2">The sequence shown here is derived from an EMBL/GenBank/DDBJ whole genome shotgun (WGS) entry which is preliminary data.</text>
</comment>
<gene>
    <name evidence="2" type="ORF">QBC32DRAFT_262663</name>
</gene>
<name>A0AAN6NT08_9PEZI</name>
<reference evidence="2" key="1">
    <citation type="journal article" date="2023" name="Mol. Phylogenet. Evol.">
        <title>Genome-scale phylogeny and comparative genomics of the fungal order Sordariales.</title>
        <authorList>
            <person name="Hensen N."/>
            <person name="Bonometti L."/>
            <person name="Westerberg I."/>
            <person name="Brannstrom I.O."/>
            <person name="Guillou S."/>
            <person name="Cros-Aarteil S."/>
            <person name="Calhoun S."/>
            <person name="Haridas S."/>
            <person name="Kuo A."/>
            <person name="Mondo S."/>
            <person name="Pangilinan J."/>
            <person name="Riley R."/>
            <person name="LaButti K."/>
            <person name="Andreopoulos B."/>
            <person name="Lipzen A."/>
            <person name="Chen C."/>
            <person name="Yan M."/>
            <person name="Daum C."/>
            <person name="Ng V."/>
            <person name="Clum A."/>
            <person name="Steindorff A."/>
            <person name="Ohm R.A."/>
            <person name="Martin F."/>
            <person name="Silar P."/>
            <person name="Natvig D.O."/>
            <person name="Lalanne C."/>
            <person name="Gautier V."/>
            <person name="Ament-Velasquez S.L."/>
            <person name="Kruys A."/>
            <person name="Hutchinson M.I."/>
            <person name="Powell A.J."/>
            <person name="Barry K."/>
            <person name="Miller A.N."/>
            <person name="Grigoriev I.V."/>
            <person name="Debuchy R."/>
            <person name="Gladieux P."/>
            <person name="Hiltunen Thoren M."/>
            <person name="Johannesson H."/>
        </authorList>
    </citation>
    <scope>NUCLEOTIDE SEQUENCE</scope>
    <source>
        <strain evidence="2">CBS 626.80</strain>
    </source>
</reference>
<accession>A0AAN6NT08</accession>
<evidence type="ECO:0000256" key="1">
    <source>
        <dbReference type="SAM" id="MobiDB-lite"/>
    </source>
</evidence>
<feature type="region of interest" description="Disordered" evidence="1">
    <location>
        <begin position="1"/>
        <end position="27"/>
    </location>
</feature>
<organism evidence="2 3">
    <name type="scientific">Pseudoneurospora amorphoporcata</name>
    <dbReference type="NCBI Taxonomy" id="241081"/>
    <lineage>
        <taxon>Eukaryota</taxon>
        <taxon>Fungi</taxon>
        <taxon>Dikarya</taxon>
        <taxon>Ascomycota</taxon>
        <taxon>Pezizomycotina</taxon>
        <taxon>Sordariomycetes</taxon>
        <taxon>Sordariomycetidae</taxon>
        <taxon>Sordariales</taxon>
        <taxon>Sordariaceae</taxon>
        <taxon>Pseudoneurospora</taxon>
    </lineage>
</organism>
<reference evidence="2" key="2">
    <citation type="submission" date="2023-06" db="EMBL/GenBank/DDBJ databases">
        <authorList>
            <consortium name="Lawrence Berkeley National Laboratory"/>
            <person name="Mondo S.J."/>
            <person name="Hensen N."/>
            <person name="Bonometti L."/>
            <person name="Westerberg I."/>
            <person name="Brannstrom I.O."/>
            <person name="Guillou S."/>
            <person name="Cros-Aarteil S."/>
            <person name="Calhoun S."/>
            <person name="Haridas S."/>
            <person name="Kuo A."/>
            <person name="Pangilinan J."/>
            <person name="Riley R."/>
            <person name="Labutti K."/>
            <person name="Andreopoulos B."/>
            <person name="Lipzen A."/>
            <person name="Chen C."/>
            <person name="Yanf M."/>
            <person name="Daum C."/>
            <person name="Ng V."/>
            <person name="Clum A."/>
            <person name="Steindorff A."/>
            <person name="Ohm R."/>
            <person name="Martin F."/>
            <person name="Silar P."/>
            <person name="Natvig D."/>
            <person name="Lalanne C."/>
            <person name="Gautier V."/>
            <person name="Ament-Velasquez S.L."/>
            <person name="Kruys A."/>
            <person name="Hutchinson M.I."/>
            <person name="Powell A.J."/>
            <person name="Barry K."/>
            <person name="Miller A.N."/>
            <person name="Grigoriev I.V."/>
            <person name="Debuchy R."/>
            <person name="Gladieux P."/>
            <person name="Thoren M.H."/>
            <person name="Johannesson H."/>
        </authorList>
    </citation>
    <scope>NUCLEOTIDE SEQUENCE</scope>
    <source>
        <strain evidence="2">CBS 626.80</strain>
    </source>
</reference>
<dbReference type="AlphaFoldDB" id="A0AAN6NT08"/>
<keyword evidence="3" id="KW-1185">Reference proteome</keyword>
<dbReference type="Proteomes" id="UP001303222">
    <property type="component" value="Unassembled WGS sequence"/>
</dbReference>
<protein>
    <submittedName>
        <fullName evidence="2">Uncharacterized protein</fullName>
    </submittedName>
</protein>
<proteinExistence type="predicted"/>
<sequence length="142" mass="15908">MSAQVQHQEQNQNNLAQTSKENQKSTWSEWAKTQYDAQYETWVPWLEDLYLRYFTKDNKASYATKDTLSKTKVTNIEQVDTLQDGVHNLVAGQVGQGGLGQPVGDLLSKEGVNRMERKGKDERGGYLSDVDVRNVGGLLGGK</sequence>
<evidence type="ECO:0000313" key="2">
    <source>
        <dbReference type="EMBL" id="KAK3951300.1"/>
    </source>
</evidence>